<feature type="transmembrane region" description="Helical" evidence="8">
    <location>
        <begin position="216"/>
        <end position="240"/>
    </location>
</feature>
<evidence type="ECO:0000256" key="2">
    <source>
        <dbReference type="ARBA" id="ARBA00006236"/>
    </source>
</evidence>
<feature type="transmembrane region" description="Helical" evidence="8">
    <location>
        <begin position="315"/>
        <end position="336"/>
    </location>
</feature>
<keyword evidence="5 8" id="KW-0812">Transmembrane</keyword>
<keyword evidence="8" id="KW-0997">Cell inner membrane</keyword>
<dbReference type="Pfam" id="PF07690">
    <property type="entry name" value="MFS_1"/>
    <property type="match status" value="1"/>
</dbReference>
<dbReference type="SUPFAM" id="SSF103473">
    <property type="entry name" value="MFS general substrate transporter"/>
    <property type="match status" value="1"/>
</dbReference>
<dbReference type="PANTHER" id="PTHR23502">
    <property type="entry name" value="MAJOR FACILITATOR SUPERFAMILY"/>
    <property type="match status" value="1"/>
</dbReference>
<dbReference type="InterPro" id="IPR011701">
    <property type="entry name" value="MFS"/>
</dbReference>
<evidence type="ECO:0000256" key="7">
    <source>
        <dbReference type="ARBA" id="ARBA00023136"/>
    </source>
</evidence>
<evidence type="ECO:0000259" key="9">
    <source>
        <dbReference type="PROSITE" id="PS50850"/>
    </source>
</evidence>
<dbReference type="RefSeq" id="WP_309480914.1">
    <property type="nucleotide sequence ID" value="NZ_CP133720.1"/>
</dbReference>
<keyword evidence="7 8" id="KW-0472">Membrane</keyword>
<dbReference type="InterPro" id="IPR020846">
    <property type="entry name" value="MFS_dom"/>
</dbReference>
<keyword evidence="4" id="KW-1003">Cell membrane</keyword>
<dbReference type="EMBL" id="CP133720">
    <property type="protein sequence ID" value="WMW79416.1"/>
    <property type="molecule type" value="Genomic_DNA"/>
</dbReference>
<dbReference type="PROSITE" id="PS50850">
    <property type="entry name" value="MFS"/>
    <property type="match status" value="1"/>
</dbReference>
<evidence type="ECO:0000256" key="5">
    <source>
        <dbReference type="ARBA" id="ARBA00022692"/>
    </source>
</evidence>
<dbReference type="Proteomes" id="UP001181355">
    <property type="component" value="Chromosome"/>
</dbReference>
<feature type="transmembrane region" description="Helical" evidence="8">
    <location>
        <begin position="166"/>
        <end position="186"/>
    </location>
</feature>
<keyword evidence="6 8" id="KW-1133">Transmembrane helix</keyword>
<feature type="transmembrane region" description="Helical" evidence="8">
    <location>
        <begin position="136"/>
        <end position="160"/>
    </location>
</feature>
<evidence type="ECO:0000313" key="10">
    <source>
        <dbReference type="EMBL" id="WMW79416.1"/>
    </source>
</evidence>
<feature type="domain" description="Major facilitator superfamily (MFS) profile" evidence="9">
    <location>
        <begin position="12"/>
        <end position="395"/>
    </location>
</feature>
<feature type="transmembrane region" description="Helical" evidence="8">
    <location>
        <begin position="103"/>
        <end position="124"/>
    </location>
</feature>
<dbReference type="InterPro" id="IPR036259">
    <property type="entry name" value="MFS_trans_sf"/>
</dbReference>
<feature type="transmembrane region" description="Helical" evidence="8">
    <location>
        <begin position="283"/>
        <end position="303"/>
    </location>
</feature>
<proteinExistence type="inferred from homology"/>
<feature type="transmembrane region" description="Helical" evidence="8">
    <location>
        <begin position="252"/>
        <end position="271"/>
    </location>
</feature>
<feature type="transmembrane region" description="Helical" evidence="8">
    <location>
        <begin position="77"/>
        <end position="97"/>
    </location>
</feature>
<feature type="transmembrane region" description="Helical" evidence="8">
    <location>
        <begin position="343"/>
        <end position="364"/>
    </location>
</feature>
<feature type="transmembrane region" description="Helical" evidence="8">
    <location>
        <begin position="370"/>
        <end position="391"/>
    </location>
</feature>
<dbReference type="CDD" id="cd17320">
    <property type="entry name" value="MFS_MdfA_MDR_like"/>
    <property type="match status" value="1"/>
</dbReference>
<protein>
    <recommendedName>
        <fullName evidence="8">Bcr/CflA family efflux transporter</fullName>
    </recommendedName>
</protein>
<comment type="caution">
    <text evidence="8">Lacks conserved residue(s) required for the propagation of feature annotation.</text>
</comment>
<dbReference type="InterPro" id="IPR004812">
    <property type="entry name" value="Efflux_drug-R_Bcr/CmlA"/>
</dbReference>
<gene>
    <name evidence="10" type="ORF">RF679_12235</name>
</gene>
<feature type="transmembrane region" description="Helical" evidence="8">
    <location>
        <begin position="46"/>
        <end position="65"/>
    </location>
</feature>
<comment type="similarity">
    <text evidence="2 8">Belongs to the major facilitator superfamily. Bcr/CmlA family.</text>
</comment>
<dbReference type="PANTHER" id="PTHR23502:SF132">
    <property type="entry name" value="POLYAMINE TRANSPORTER 2-RELATED"/>
    <property type="match status" value="1"/>
</dbReference>
<name>A0ABY9RDW5_9BURK</name>
<evidence type="ECO:0000256" key="6">
    <source>
        <dbReference type="ARBA" id="ARBA00022989"/>
    </source>
</evidence>
<organism evidence="10 11">
    <name type="scientific">Undibacterium cyanobacteriorum</name>
    <dbReference type="NCBI Taxonomy" id="3073561"/>
    <lineage>
        <taxon>Bacteria</taxon>
        <taxon>Pseudomonadati</taxon>
        <taxon>Pseudomonadota</taxon>
        <taxon>Betaproteobacteria</taxon>
        <taxon>Burkholderiales</taxon>
        <taxon>Oxalobacteraceae</taxon>
        <taxon>Undibacterium</taxon>
    </lineage>
</organism>
<evidence type="ECO:0000313" key="11">
    <source>
        <dbReference type="Proteomes" id="UP001181355"/>
    </source>
</evidence>
<evidence type="ECO:0000256" key="3">
    <source>
        <dbReference type="ARBA" id="ARBA00022448"/>
    </source>
</evidence>
<accession>A0ABY9RDW5</accession>
<evidence type="ECO:0000256" key="8">
    <source>
        <dbReference type="RuleBase" id="RU365088"/>
    </source>
</evidence>
<evidence type="ECO:0000256" key="4">
    <source>
        <dbReference type="ARBA" id="ARBA00022475"/>
    </source>
</evidence>
<dbReference type="NCBIfam" id="TIGR00710">
    <property type="entry name" value="efflux_Bcr_CflA"/>
    <property type="match status" value="1"/>
</dbReference>
<keyword evidence="11" id="KW-1185">Reference proteome</keyword>
<dbReference type="Gene3D" id="1.20.1720.10">
    <property type="entry name" value="Multidrug resistance protein D"/>
    <property type="match status" value="1"/>
</dbReference>
<comment type="subcellular location">
    <subcellularLocation>
        <location evidence="8">Cell inner membrane</location>
        <topology evidence="8">Multi-pass membrane protein</topology>
    </subcellularLocation>
    <subcellularLocation>
        <location evidence="1">Cell membrane</location>
        <topology evidence="1">Multi-pass membrane protein</topology>
    </subcellularLocation>
</comment>
<sequence length="410" mass="44843">MRSTTTLSFTGLATLLAALSMLGPFSIDTYLPAFASIQSSLHASSIEVQQTLTAYMLSFAVMTLWHGALSDSFGRRNVVLVALIVFAIGSFGCASAHTVHYLWVFRVMQGVAAGAGMVIGRAIVRDLYEGARAEKLLSLVTMIFSIAPAIAPIVGGWVVTHSDWRTIFLLLFFYTLVLLVACYRYLPESLPAEKRQAFNVQFLWESYRDVFKSPRFYFKAGTIGCNFAGIFLFISSAPAFITQHLKLDAQSFGWQFIPMVGGIFLGSLAANRFAGRMTIAKQVAIGFSFLMSAAIVNVVFHYFSAPMLPWSVVPLFFYAFGMSIVFPGATLMVLELFSHIRGIVASCQSASVTLLSALVAGTLAPALDHSVLALALGQLGFATLALVLWYSGRWYAKRVERPLPDYDNSI</sequence>
<evidence type="ECO:0000256" key="1">
    <source>
        <dbReference type="ARBA" id="ARBA00004651"/>
    </source>
</evidence>
<keyword evidence="3 8" id="KW-0813">Transport</keyword>
<reference evidence="10" key="1">
    <citation type="submission" date="2023-09" db="EMBL/GenBank/DDBJ databases">
        <title>Undibacterium sp. 20NA77.5 isolated from freshwater.</title>
        <authorList>
            <person name="Le V."/>
            <person name="Ko S.-R."/>
            <person name="Ahn C.-Y."/>
            <person name="Oh H.-M."/>
        </authorList>
    </citation>
    <scope>NUCLEOTIDE SEQUENCE</scope>
    <source>
        <strain evidence="10">20NA77.5</strain>
    </source>
</reference>